<dbReference type="Proteomes" id="UP001569428">
    <property type="component" value="Unassembled WGS sequence"/>
</dbReference>
<dbReference type="EMBL" id="JBGMEK010000003">
    <property type="protein sequence ID" value="MFA0809793.1"/>
    <property type="molecule type" value="Genomic_DNA"/>
</dbReference>
<reference evidence="1 2" key="1">
    <citation type="submission" date="2024-08" db="EMBL/GenBank/DDBJ databases">
        <authorList>
            <person name="Ishaq N."/>
        </authorList>
    </citation>
    <scope>NUCLEOTIDE SEQUENCE [LARGE SCALE GENOMIC DNA]</scope>
    <source>
        <strain evidence="1 2">DSM 18651</strain>
    </source>
</reference>
<protein>
    <recommendedName>
        <fullName evidence="3">Immunity protein 26</fullName>
    </recommendedName>
</protein>
<proteinExistence type="predicted"/>
<evidence type="ECO:0000313" key="2">
    <source>
        <dbReference type="Proteomes" id="UP001569428"/>
    </source>
</evidence>
<evidence type="ECO:0000313" key="1">
    <source>
        <dbReference type="EMBL" id="MFA0809793.1"/>
    </source>
</evidence>
<gene>
    <name evidence="1" type="ORF">ACCI49_02580</name>
</gene>
<name>A0ABV4NWB7_9GAMM</name>
<organism evidence="1 2">
    <name type="scientific">Microbulbifer epialgicus</name>
    <dbReference type="NCBI Taxonomy" id="393907"/>
    <lineage>
        <taxon>Bacteria</taxon>
        <taxon>Pseudomonadati</taxon>
        <taxon>Pseudomonadota</taxon>
        <taxon>Gammaproteobacteria</taxon>
        <taxon>Cellvibrionales</taxon>
        <taxon>Microbulbiferaceae</taxon>
        <taxon>Microbulbifer</taxon>
    </lineage>
</organism>
<evidence type="ECO:0008006" key="3">
    <source>
        <dbReference type="Google" id="ProtNLM"/>
    </source>
</evidence>
<accession>A0ABV4NWB7</accession>
<sequence>MARRLKIGDLIEIPTQKGLSYAHYTHKDKVCGQLIFVYKGFYHKRPNNLKEILTKEVQFYTFFPLTSAVNHGDMTFVENIPLVEHEVKFPLFRTGMADPKTKKIEDWWIWDGKNSVRVGTLDNDQKKLPPRGVWNDTLLIKRIEDQWSPDQ</sequence>
<keyword evidence="2" id="KW-1185">Reference proteome</keyword>
<dbReference type="RefSeq" id="WP_371837409.1">
    <property type="nucleotide sequence ID" value="NZ_JBGMEK010000003.1"/>
</dbReference>
<comment type="caution">
    <text evidence="1">The sequence shown here is derived from an EMBL/GenBank/DDBJ whole genome shotgun (WGS) entry which is preliminary data.</text>
</comment>